<accession>A0ABS4FMN1</accession>
<evidence type="ECO:0000256" key="2">
    <source>
        <dbReference type="SAM" id="SignalP"/>
    </source>
</evidence>
<organism evidence="4 5">
    <name type="scientific">Paenibacillus turicensis</name>
    <dbReference type="NCBI Taxonomy" id="160487"/>
    <lineage>
        <taxon>Bacteria</taxon>
        <taxon>Bacillati</taxon>
        <taxon>Bacillota</taxon>
        <taxon>Bacilli</taxon>
        <taxon>Bacillales</taxon>
        <taxon>Paenibacillaceae</taxon>
        <taxon>Paenibacillus</taxon>
    </lineage>
</organism>
<comment type="caution">
    <text evidence="4">The sequence shown here is derived from an EMBL/GenBank/DDBJ whole genome shotgun (WGS) entry which is preliminary data.</text>
</comment>
<sequence>MKKWGKIGLGIVAATLTLALVACGNEKVAEKGNTTANNTQKTKITIATGGNPKPFSYLNDNNELDGYDIQVVKKIFEGLPQYDATIEATEFASVFAGLDSDRYQIGANNFAKNAKRAEKYYFSDPIFKNQYVIAVAENRDDIKSFADLEGKSTEVSSGVNYTVALEEYNESLAKTPVKLKYTEAEMVPILQNVESGASDFNLIDNSMLQLYINEYGLKLKAIPLSQEDSDRIGVPYSYLLLSKGSNSEQLLKDVNARIKELIKDGSITEISQKYLHGDFAPEVQ</sequence>
<dbReference type="SMART" id="SM00062">
    <property type="entry name" value="PBPb"/>
    <property type="match status" value="1"/>
</dbReference>
<gene>
    <name evidence="4" type="ORF">J2Z32_000454</name>
</gene>
<dbReference type="RefSeq" id="WP_210087496.1">
    <property type="nucleotide sequence ID" value="NZ_JAGGKG010000001.1"/>
</dbReference>
<evidence type="ECO:0000256" key="1">
    <source>
        <dbReference type="ARBA" id="ARBA00022729"/>
    </source>
</evidence>
<feature type="signal peptide" evidence="2">
    <location>
        <begin position="1"/>
        <end position="24"/>
    </location>
</feature>
<dbReference type="Proteomes" id="UP001519272">
    <property type="component" value="Unassembled WGS sequence"/>
</dbReference>
<dbReference type="Gene3D" id="3.40.190.10">
    <property type="entry name" value="Periplasmic binding protein-like II"/>
    <property type="match status" value="2"/>
</dbReference>
<dbReference type="Pfam" id="PF00497">
    <property type="entry name" value="SBP_bac_3"/>
    <property type="match status" value="1"/>
</dbReference>
<keyword evidence="5" id="KW-1185">Reference proteome</keyword>
<reference evidence="4 5" key="1">
    <citation type="submission" date="2021-03" db="EMBL/GenBank/DDBJ databases">
        <title>Genomic Encyclopedia of Type Strains, Phase IV (KMG-IV): sequencing the most valuable type-strain genomes for metagenomic binning, comparative biology and taxonomic classification.</title>
        <authorList>
            <person name="Goeker M."/>
        </authorList>
    </citation>
    <scope>NUCLEOTIDE SEQUENCE [LARGE SCALE GENOMIC DNA]</scope>
    <source>
        <strain evidence="4 5">DSM 14349</strain>
    </source>
</reference>
<evidence type="ECO:0000313" key="5">
    <source>
        <dbReference type="Proteomes" id="UP001519272"/>
    </source>
</evidence>
<dbReference type="SUPFAM" id="SSF53850">
    <property type="entry name" value="Periplasmic binding protein-like II"/>
    <property type="match status" value="1"/>
</dbReference>
<keyword evidence="1 2" id="KW-0732">Signal</keyword>
<dbReference type="PANTHER" id="PTHR35936:SF19">
    <property type="entry name" value="AMINO-ACID-BINDING PROTEIN YXEM-RELATED"/>
    <property type="match status" value="1"/>
</dbReference>
<evidence type="ECO:0000259" key="3">
    <source>
        <dbReference type="SMART" id="SM00062"/>
    </source>
</evidence>
<evidence type="ECO:0000313" key="4">
    <source>
        <dbReference type="EMBL" id="MBP1903842.1"/>
    </source>
</evidence>
<dbReference type="PROSITE" id="PS51257">
    <property type="entry name" value="PROKAR_LIPOPROTEIN"/>
    <property type="match status" value="1"/>
</dbReference>
<feature type="chain" id="PRO_5045486754" evidence="2">
    <location>
        <begin position="25"/>
        <end position="284"/>
    </location>
</feature>
<protein>
    <submittedName>
        <fullName evidence="4">Polar amino acid transport system substrate-binding protein</fullName>
    </submittedName>
</protein>
<dbReference type="InterPro" id="IPR001638">
    <property type="entry name" value="Solute-binding_3/MltF_N"/>
</dbReference>
<dbReference type="EMBL" id="JAGGKG010000001">
    <property type="protein sequence ID" value="MBP1903842.1"/>
    <property type="molecule type" value="Genomic_DNA"/>
</dbReference>
<name>A0ABS4FMN1_9BACL</name>
<proteinExistence type="predicted"/>
<feature type="domain" description="Solute-binding protein family 3/N-terminal" evidence="3">
    <location>
        <begin position="43"/>
        <end position="278"/>
    </location>
</feature>
<dbReference type="PANTHER" id="PTHR35936">
    <property type="entry name" value="MEMBRANE-BOUND LYTIC MUREIN TRANSGLYCOSYLASE F"/>
    <property type="match status" value="1"/>
</dbReference>